<gene>
    <name evidence="1" type="ORF">FVE85_9679</name>
</gene>
<dbReference type="Proteomes" id="UP000324585">
    <property type="component" value="Unassembled WGS sequence"/>
</dbReference>
<sequence length="125" mass="13449">MIEPDDSSIQSLKLAEWPYLDGFGKPMPTLATSSTSTAAAIPRSLYIEAKSIGASALKKVHAGDDVRELRHVVGLNDIPCGTQDHVLGDDRRGGRCSYLNGKLGARHVRTSLCRARLPVQRGPLA</sequence>
<reference evidence="2" key="1">
    <citation type="journal article" date="2019" name="Nat. Commun.">
        <title>Expansion of phycobilisome linker gene families in mesophilic red algae.</title>
        <authorList>
            <person name="Lee J."/>
            <person name="Kim D."/>
            <person name="Bhattacharya D."/>
            <person name="Yoon H.S."/>
        </authorList>
    </citation>
    <scope>NUCLEOTIDE SEQUENCE [LARGE SCALE GENOMIC DNA]</scope>
    <source>
        <strain evidence="2">CCMP 1328</strain>
    </source>
</reference>
<dbReference type="EMBL" id="VRMN01000012">
    <property type="protein sequence ID" value="KAA8491632.1"/>
    <property type="molecule type" value="Genomic_DNA"/>
</dbReference>
<organism evidence="1 2">
    <name type="scientific">Porphyridium purpureum</name>
    <name type="common">Red alga</name>
    <name type="synonym">Porphyridium cruentum</name>
    <dbReference type="NCBI Taxonomy" id="35688"/>
    <lineage>
        <taxon>Eukaryota</taxon>
        <taxon>Rhodophyta</taxon>
        <taxon>Bangiophyceae</taxon>
        <taxon>Porphyridiales</taxon>
        <taxon>Porphyridiaceae</taxon>
        <taxon>Porphyridium</taxon>
    </lineage>
</organism>
<accession>A0A5J4YKX4</accession>
<name>A0A5J4YKX4_PORPP</name>
<comment type="caution">
    <text evidence="1">The sequence shown here is derived from an EMBL/GenBank/DDBJ whole genome shotgun (WGS) entry which is preliminary data.</text>
</comment>
<evidence type="ECO:0000313" key="1">
    <source>
        <dbReference type="EMBL" id="KAA8491632.1"/>
    </source>
</evidence>
<evidence type="ECO:0000313" key="2">
    <source>
        <dbReference type="Proteomes" id="UP000324585"/>
    </source>
</evidence>
<protein>
    <submittedName>
        <fullName evidence="1">Uncharacterized protein</fullName>
    </submittedName>
</protein>
<keyword evidence="2" id="KW-1185">Reference proteome</keyword>
<proteinExistence type="predicted"/>
<dbReference type="AlphaFoldDB" id="A0A5J4YKX4"/>